<evidence type="ECO:0000313" key="3">
    <source>
        <dbReference type="Proteomes" id="UP001165090"/>
    </source>
</evidence>
<feature type="region of interest" description="Disordered" evidence="1">
    <location>
        <begin position="260"/>
        <end position="306"/>
    </location>
</feature>
<feature type="region of interest" description="Disordered" evidence="1">
    <location>
        <begin position="701"/>
        <end position="757"/>
    </location>
</feature>
<keyword evidence="3" id="KW-1185">Reference proteome</keyword>
<feature type="compositionally biased region" description="Gly residues" evidence="1">
    <location>
        <begin position="987"/>
        <end position="997"/>
    </location>
</feature>
<feature type="compositionally biased region" description="Basic and acidic residues" evidence="1">
    <location>
        <begin position="430"/>
        <end position="453"/>
    </location>
</feature>
<name>A0ABQ5SK67_9CHLO</name>
<feature type="region of interest" description="Disordered" evidence="1">
    <location>
        <begin position="61"/>
        <end position="157"/>
    </location>
</feature>
<feature type="region of interest" description="Disordered" evidence="1">
    <location>
        <begin position="1123"/>
        <end position="1184"/>
    </location>
</feature>
<comment type="caution">
    <text evidence="2">The sequence shown here is derived from an EMBL/GenBank/DDBJ whole genome shotgun (WGS) entry which is preliminary data.</text>
</comment>
<accession>A0ABQ5SK67</accession>
<feature type="compositionally biased region" description="Polar residues" evidence="1">
    <location>
        <begin position="457"/>
        <end position="475"/>
    </location>
</feature>
<feature type="compositionally biased region" description="Pro residues" evidence="1">
    <location>
        <begin position="140"/>
        <end position="150"/>
    </location>
</feature>
<dbReference type="EMBL" id="BSDZ01000089">
    <property type="protein sequence ID" value="GLI70059.1"/>
    <property type="molecule type" value="Genomic_DNA"/>
</dbReference>
<gene>
    <name evidence="2" type="ORF">VaNZ11_014829</name>
</gene>
<feature type="compositionally biased region" description="Low complexity" evidence="1">
    <location>
        <begin position="510"/>
        <end position="523"/>
    </location>
</feature>
<feature type="region of interest" description="Disordered" evidence="1">
    <location>
        <begin position="576"/>
        <end position="607"/>
    </location>
</feature>
<evidence type="ECO:0000313" key="2">
    <source>
        <dbReference type="EMBL" id="GLI70059.1"/>
    </source>
</evidence>
<dbReference type="Proteomes" id="UP001165090">
    <property type="component" value="Unassembled WGS sequence"/>
</dbReference>
<evidence type="ECO:0000256" key="1">
    <source>
        <dbReference type="SAM" id="MobiDB-lite"/>
    </source>
</evidence>
<feature type="compositionally biased region" description="Low complexity" evidence="1">
    <location>
        <begin position="1133"/>
        <end position="1166"/>
    </location>
</feature>
<organism evidence="2 3">
    <name type="scientific">Volvox africanus</name>
    <dbReference type="NCBI Taxonomy" id="51714"/>
    <lineage>
        <taxon>Eukaryota</taxon>
        <taxon>Viridiplantae</taxon>
        <taxon>Chlorophyta</taxon>
        <taxon>core chlorophytes</taxon>
        <taxon>Chlorophyceae</taxon>
        <taxon>CS clade</taxon>
        <taxon>Chlamydomonadales</taxon>
        <taxon>Volvocaceae</taxon>
        <taxon>Volvox</taxon>
    </lineage>
</organism>
<sequence length="1398" mass="148831">MRWKCFSAAECSVGSIGKRIGLRGLSSTPGLRKAHGQVSHRMFQWVDILDIRAFGNSVPASVDTTSTSSGISPPSTELLPGQPVTAETFQEQQCGSYTSKPTRTRPPRRRQQQELLWGAPPSAEPAHLPRDEAVSTPAGFPRPSPHPSCPQQPQQQELLRGIRPAADVFTPAQQLHPSHQPQPAAAEPICEEDGHVGPVDILAQRDAVLLARIGRHRNRQIVGSIPPQAPVIPSCVAATGDSPNLRNGAEMALIPPLDYTGEGGTHLQPREAGATISSGAAESTSATGGSDGVGSGHGGDSRGPRGVVLRLRRHGSKDTAAPRRIRLPLPERPKPWAIKLLLEPMQPEQQAQCRQPQKGRGEELEQLELLAGLEEGYVADPRAVTPPPPLQEDGKGKGRQKQSGQQQKRQEGFSLGSQDMSEKNNAAGLVRRDADEPHGPEVHCEERLERQGGEQEPQSWEQGTGTVQERLTVQMQPERQQAQQQGHEQQKRRQQRRRHHHHHQPEHRQAAQTQQGQANTQVRQAGQIGWMVDPDPGRSVAAHPDGTLWSYCSPRDVGPLATRMLQVLLQPRREATEEGAQEAVMSLQQGDQKLGSEPNENYGARGSLAGGDGSVADWSDSEPSSGTCHILATGSYQTYNLLRALSYAQGALRLAAYNRPEGATRLEFVSDPATNTAGPALAFTAGDVSLSELRMYFEQTVQHSTGPTPELGRPLPPRSSRKRDDVAVDAQHGPTVSKAGTASKDGRGNTVPGKVPPPSVPLQGWPDDAEQLEPRALVSVFLVQPPLDLPYGGTVVAPAMAGGGLPALAVSTAANVDTLSRLLTARLRRHGYCCMRALGRGAASRTMEILSAASGVLCRVGLGVLAFPRMGPLGTQPRAMIPISVGSSAAAMASSPPVMGCNKVRQGASRSPVNAEPAAASATAAIAAGLDPVLMDKAPQLVLEVVLCGWSECGLPVVSERLGPPIPVPAGGAAAAAAAPPSVRVGHPGGTESGGGIIPQHGTEGRGTARWVLQSVAAVRRSDRRSGQVSAGGSPPVRLVAPPPAAASCEVRLGSPNSGPDTRTSAEHVARNVMEGRRVVLTAGGLGSLLRLPVVVFRAQGMLRELERPLRRLLVFTLHTQDTDSAATSRGEMPQGPQGGAQRQPMRQPQPQRMEQLQMPQQQRQGASINLEDVHPSEGAVDAETERRELRATNGDDSLAAEVLRVPVSALQHHLDSLPALPPEYINARSTKRHLLSYDPGHAECEDDLKGGNETSRVDQQNVEAAAAAAAEHLIQYGTAILVGTSPGSRITALLAAACVSEGFMRSAGLTVLVRVDKNQARSLDPALPHHRRQRQVCAPHNNNVKTTSTGRPPPPDCYQLLLSRMDRRVGRLQLLRPNDLAAAGGGTVDRSSASGRR</sequence>
<feature type="compositionally biased region" description="Basic residues" evidence="1">
    <location>
        <begin position="490"/>
        <end position="505"/>
    </location>
</feature>
<feature type="region of interest" description="Disordered" evidence="1">
    <location>
        <begin position="979"/>
        <end position="1004"/>
    </location>
</feature>
<feature type="compositionally biased region" description="Low complexity" evidence="1">
    <location>
        <begin position="272"/>
        <end position="288"/>
    </location>
</feature>
<protein>
    <submittedName>
        <fullName evidence="2">Uncharacterized protein</fullName>
    </submittedName>
</protein>
<feature type="region of interest" description="Disordered" evidence="1">
    <location>
        <begin position="377"/>
        <end position="523"/>
    </location>
</feature>
<feature type="region of interest" description="Disordered" evidence="1">
    <location>
        <begin position="1023"/>
        <end position="1042"/>
    </location>
</feature>
<feature type="compositionally biased region" description="Low complexity" evidence="1">
    <location>
        <begin position="64"/>
        <end position="76"/>
    </location>
</feature>
<feature type="compositionally biased region" description="Gly residues" evidence="1">
    <location>
        <begin position="289"/>
        <end position="298"/>
    </location>
</feature>
<feature type="compositionally biased region" description="Polar residues" evidence="1">
    <location>
        <begin position="85"/>
        <end position="100"/>
    </location>
</feature>
<feature type="compositionally biased region" description="Low complexity" evidence="1">
    <location>
        <begin position="476"/>
        <end position="487"/>
    </location>
</feature>
<reference evidence="2 3" key="1">
    <citation type="journal article" date="2023" name="IScience">
        <title>Expanded male sex-determining region conserved during the evolution of homothallism in the green alga Volvox.</title>
        <authorList>
            <person name="Yamamoto K."/>
            <person name="Matsuzaki R."/>
            <person name="Mahakham W."/>
            <person name="Heman W."/>
            <person name="Sekimoto H."/>
            <person name="Kawachi M."/>
            <person name="Minakuchi Y."/>
            <person name="Toyoda A."/>
            <person name="Nozaki H."/>
        </authorList>
    </citation>
    <scope>NUCLEOTIDE SEQUENCE [LARGE SCALE GENOMIC DNA]</scope>
    <source>
        <strain evidence="2 3">NIES-4468</strain>
    </source>
</reference>
<proteinExistence type="predicted"/>